<gene>
    <name evidence="6" type="ORF">PoB_002428000</name>
</gene>
<evidence type="ECO:0000256" key="3">
    <source>
        <dbReference type="ARBA" id="ARBA00023134"/>
    </source>
</evidence>
<dbReference type="Gene3D" id="3.40.50.300">
    <property type="entry name" value="P-loop containing nucleotide triphosphate hydrolases"/>
    <property type="match status" value="1"/>
</dbReference>
<dbReference type="EMBL" id="BLXT01002806">
    <property type="protein sequence ID" value="GFN97774.1"/>
    <property type="molecule type" value="Genomic_DNA"/>
</dbReference>
<dbReference type="InterPro" id="IPR027417">
    <property type="entry name" value="P-loop_NTPase"/>
</dbReference>
<keyword evidence="2" id="KW-0547">Nucleotide-binding</keyword>
<dbReference type="GO" id="GO:0005525">
    <property type="term" value="F:GTP binding"/>
    <property type="evidence" value="ECO:0007669"/>
    <property type="project" value="UniProtKB-KW"/>
</dbReference>
<proteinExistence type="inferred from homology"/>
<keyword evidence="7" id="KW-1185">Reference proteome</keyword>
<feature type="domain" description="AIG1-type G" evidence="5">
    <location>
        <begin position="25"/>
        <end position="197"/>
    </location>
</feature>
<dbReference type="Pfam" id="PF04548">
    <property type="entry name" value="AIG1"/>
    <property type="match status" value="1"/>
</dbReference>
<dbReference type="AlphaFoldDB" id="A0AAV3ZPX7"/>
<dbReference type="Proteomes" id="UP000735302">
    <property type="component" value="Unassembled WGS sequence"/>
</dbReference>
<evidence type="ECO:0000256" key="4">
    <source>
        <dbReference type="SAM" id="MobiDB-lite"/>
    </source>
</evidence>
<evidence type="ECO:0000256" key="1">
    <source>
        <dbReference type="ARBA" id="ARBA00008535"/>
    </source>
</evidence>
<evidence type="ECO:0000313" key="7">
    <source>
        <dbReference type="Proteomes" id="UP000735302"/>
    </source>
</evidence>
<name>A0AAV3ZPX7_9GAST</name>
<accession>A0AAV3ZPX7</accession>
<dbReference type="PANTHER" id="PTHR10903">
    <property type="entry name" value="GTPASE, IMAP FAMILY MEMBER-RELATED"/>
    <property type="match status" value="1"/>
</dbReference>
<sequence length="201" mass="22325">MDNNSKTNTTSTPPPPLSGPASAPLTPSAAQAEHSNKKDAESVVDSPGVFDTNLENYDNVLKFSQTMIEAMSMCNGIGYHALLIVLKYGNRLTQEELDGIDTIKEIFGEDLFKKHGIIIMTYGDNFQREVTETFQDWCGQQTGPFKNLLDHCAGRILLFDNATEDEAKITTMRDSLLECIARLPSNGERYTNDQFHIVATE</sequence>
<evidence type="ECO:0000256" key="2">
    <source>
        <dbReference type="ARBA" id="ARBA00022741"/>
    </source>
</evidence>
<feature type="compositionally biased region" description="Low complexity" evidence="4">
    <location>
        <begin position="19"/>
        <end position="30"/>
    </location>
</feature>
<dbReference type="InterPro" id="IPR006703">
    <property type="entry name" value="G_AIG1"/>
</dbReference>
<dbReference type="InterPro" id="IPR045058">
    <property type="entry name" value="GIMA/IAN/Toc"/>
</dbReference>
<evidence type="ECO:0000259" key="5">
    <source>
        <dbReference type="Pfam" id="PF04548"/>
    </source>
</evidence>
<organism evidence="6 7">
    <name type="scientific">Plakobranchus ocellatus</name>
    <dbReference type="NCBI Taxonomy" id="259542"/>
    <lineage>
        <taxon>Eukaryota</taxon>
        <taxon>Metazoa</taxon>
        <taxon>Spiralia</taxon>
        <taxon>Lophotrochozoa</taxon>
        <taxon>Mollusca</taxon>
        <taxon>Gastropoda</taxon>
        <taxon>Heterobranchia</taxon>
        <taxon>Euthyneura</taxon>
        <taxon>Panpulmonata</taxon>
        <taxon>Sacoglossa</taxon>
        <taxon>Placobranchoidea</taxon>
        <taxon>Plakobranchidae</taxon>
        <taxon>Plakobranchus</taxon>
    </lineage>
</organism>
<comment type="similarity">
    <text evidence="1">Belongs to the TRAFAC class TrmE-Era-EngA-EngB-Septin-like GTPase superfamily. AIG1/Toc34/Toc159-like paraseptin GTPase family. IAN subfamily.</text>
</comment>
<protein>
    <submittedName>
        <fullName evidence="6">Immune-associated nucleotide-binding protein 7</fullName>
    </submittedName>
</protein>
<comment type="caution">
    <text evidence="6">The sequence shown here is derived from an EMBL/GenBank/DDBJ whole genome shotgun (WGS) entry which is preliminary data.</text>
</comment>
<reference evidence="6 7" key="1">
    <citation type="journal article" date="2021" name="Elife">
        <title>Chloroplast acquisition without the gene transfer in kleptoplastic sea slugs, Plakobranchus ocellatus.</title>
        <authorList>
            <person name="Maeda T."/>
            <person name="Takahashi S."/>
            <person name="Yoshida T."/>
            <person name="Shimamura S."/>
            <person name="Takaki Y."/>
            <person name="Nagai Y."/>
            <person name="Toyoda A."/>
            <person name="Suzuki Y."/>
            <person name="Arimoto A."/>
            <person name="Ishii H."/>
            <person name="Satoh N."/>
            <person name="Nishiyama T."/>
            <person name="Hasebe M."/>
            <person name="Maruyama T."/>
            <person name="Minagawa J."/>
            <person name="Obokata J."/>
            <person name="Shigenobu S."/>
        </authorList>
    </citation>
    <scope>NUCLEOTIDE SEQUENCE [LARGE SCALE GENOMIC DNA]</scope>
</reference>
<dbReference type="PANTHER" id="PTHR10903:SF184">
    <property type="entry name" value="GTP-BINDING PROTEIN A"/>
    <property type="match status" value="1"/>
</dbReference>
<evidence type="ECO:0000313" key="6">
    <source>
        <dbReference type="EMBL" id="GFN97774.1"/>
    </source>
</evidence>
<keyword evidence="3" id="KW-0342">GTP-binding</keyword>
<feature type="region of interest" description="Disordered" evidence="4">
    <location>
        <begin position="1"/>
        <end position="44"/>
    </location>
</feature>